<evidence type="ECO:0000259" key="2">
    <source>
        <dbReference type="Pfam" id="PF14344"/>
    </source>
</evidence>
<accession>H1Y709</accession>
<dbReference type="RefSeq" id="WP_008509216.1">
    <property type="nucleotide sequence ID" value="NZ_CM001403.1"/>
</dbReference>
<feature type="chain" id="PRO_5003558371" description="DUF4397 domain-containing protein" evidence="1">
    <location>
        <begin position="28"/>
        <end position="240"/>
    </location>
</feature>
<feature type="domain" description="DUF4397" evidence="2">
    <location>
        <begin position="146"/>
        <end position="233"/>
    </location>
</feature>
<sequence length="240" mass="25369">MNNKLNNLYLLLALVLIIPVISSCGNAGNVVNPTGTTTKIAIINTSPDVGPIAAFINNIQLGSTSTVTASKTYFRYSSTPAYYSIGSGALTIQLRAYPNTGLTSEIDTIVVNKSYSLFLVGLNSTNSLSTIFTVDTSSVPTQGRGKIRFINASPLTPALDMLANGTTAFTKMTYKKVSGYVEVPAGIYDFKITATGAPASVLTDLSRITVQDGKLYTLFTKGLVGRTDTAALSLNVITNK</sequence>
<dbReference type="EMBL" id="CM001403">
    <property type="protein sequence ID" value="EHQ28416.1"/>
    <property type="molecule type" value="Genomic_DNA"/>
</dbReference>
<gene>
    <name evidence="3" type="ORF">Mucpa_4326</name>
</gene>
<evidence type="ECO:0000313" key="3">
    <source>
        <dbReference type="EMBL" id="EHQ28416.1"/>
    </source>
</evidence>
<organism evidence="3 4">
    <name type="scientific">Mucilaginibacter paludis DSM 18603</name>
    <dbReference type="NCBI Taxonomy" id="714943"/>
    <lineage>
        <taxon>Bacteria</taxon>
        <taxon>Pseudomonadati</taxon>
        <taxon>Bacteroidota</taxon>
        <taxon>Sphingobacteriia</taxon>
        <taxon>Sphingobacteriales</taxon>
        <taxon>Sphingobacteriaceae</taxon>
        <taxon>Mucilaginibacter</taxon>
    </lineage>
</organism>
<protein>
    <recommendedName>
        <fullName evidence="2">DUF4397 domain-containing protein</fullName>
    </recommendedName>
</protein>
<feature type="signal peptide" evidence="1">
    <location>
        <begin position="1"/>
        <end position="27"/>
    </location>
</feature>
<dbReference type="STRING" id="714943.Mucpa_4326"/>
<evidence type="ECO:0000256" key="1">
    <source>
        <dbReference type="SAM" id="SignalP"/>
    </source>
</evidence>
<dbReference type="AlphaFoldDB" id="H1Y709"/>
<dbReference type="OrthoDB" id="794386at2"/>
<dbReference type="PROSITE" id="PS51257">
    <property type="entry name" value="PROKAR_LIPOPROTEIN"/>
    <property type="match status" value="1"/>
</dbReference>
<name>H1Y709_9SPHI</name>
<reference evidence="3" key="1">
    <citation type="submission" date="2011-09" db="EMBL/GenBank/DDBJ databases">
        <title>The permanent draft genome of Mucilaginibacter paludis DSM 18603.</title>
        <authorList>
            <consortium name="US DOE Joint Genome Institute (JGI-PGF)"/>
            <person name="Lucas S."/>
            <person name="Han J."/>
            <person name="Lapidus A."/>
            <person name="Bruce D."/>
            <person name="Goodwin L."/>
            <person name="Pitluck S."/>
            <person name="Peters L."/>
            <person name="Kyrpides N."/>
            <person name="Mavromatis K."/>
            <person name="Ivanova N."/>
            <person name="Mikhailova N."/>
            <person name="Held B."/>
            <person name="Detter J.C."/>
            <person name="Tapia R."/>
            <person name="Han C."/>
            <person name="Land M."/>
            <person name="Hauser L."/>
            <person name="Markowitz V."/>
            <person name="Cheng J.-F."/>
            <person name="Hugenholtz P."/>
            <person name="Woyke T."/>
            <person name="Wu D."/>
            <person name="Tindall B."/>
            <person name="Brambilla E."/>
            <person name="Klenk H.-P."/>
            <person name="Eisen J.A."/>
        </authorList>
    </citation>
    <scope>NUCLEOTIDE SEQUENCE [LARGE SCALE GENOMIC DNA]</scope>
    <source>
        <strain evidence="3">DSM 18603</strain>
    </source>
</reference>
<keyword evidence="4" id="KW-1185">Reference proteome</keyword>
<dbReference type="HOGENOM" id="CLU_1155398_0_0_10"/>
<dbReference type="Pfam" id="PF14344">
    <property type="entry name" value="DUF4397"/>
    <property type="match status" value="1"/>
</dbReference>
<proteinExistence type="predicted"/>
<dbReference type="InterPro" id="IPR025510">
    <property type="entry name" value="DUF4397"/>
</dbReference>
<dbReference type="Proteomes" id="UP000002774">
    <property type="component" value="Chromosome"/>
</dbReference>
<keyword evidence="1" id="KW-0732">Signal</keyword>
<evidence type="ECO:0000313" key="4">
    <source>
        <dbReference type="Proteomes" id="UP000002774"/>
    </source>
</evidence>
<dbReference type="eggNOG" id="COG1404">
    <property type="taxonomic scope" value="Bacteria"/>
</dbReference>